<reference evidence="7 8" key="2">
    <citation type="submission" date="2020-03" db="EMBL/GenBank/DDBJ databases">
        <authorList>
            <person name="Ichikawa N."/>
            <person name="Kimura A."/>
            <person name="Kitahashi Y."/>
            <person name="Uohara A."/>
        </authorList>
    </citation>
    <scope>NUCLEOTIDE SEQUENCE [LARGE SCALE GENOMIC DNA]</scope>
    <source>
        <strain evidence="7 8">NBRC 108639</strain>
    </source>
</reference>
<dbReference type="GO" id="GO:0004803">
    <property type="term" value="F:transposase activity"/>
    <property type="evidence" value="ECO:0007669"/>
    <property type="project" value="InterPro"/>
</dbReference>
<keyword evidence="8" id="KW-1185">Reference proteome</keyword>
<sequence length="117" mass="12752">MVRHIAANSPRSARAGRGPELTLSGVPPSALLHVLDQLRAAEVGDRSVRRPKRSTTPLIEAEPTAVIGAELHYRTGIRTPQRNGHRPLTTTAGDLRLRIPRLRSGSFFHQPPGTAEQ</sequence>
<name>A0A6V8K766_9ACTN</name>
<evidence type="ECO:0000256" key="1">
    <source>
        <dbReference type="ARBA" id="ARBA00002190"/>
    </source>
</evidence>
<evidence type="ECO:0000256" key="2">
    <source>
        <dbReference type="ARBA" id="ARBA00010961"/>
    </source>
</evidence>
<dbReference type="Proteomes" id="UP000482800">
    <property type="component" value="Unassembled WGS sequence"/>
</dbReference>
<keyword evidence="5" id="KW-0233">DNA recombination</keyword>
<evidence type="ECO:0008006" key="9">
    <source>
        <dbReference type="Google" id="ProtNLM"/>
    </source>
</evidence>
<keyword evidence="3" id="KW-0815">Transposition</keyword>
<dbReference type="AlphaFoldDB" id="A0A6V8K766"/>
<organism evidence="7 8">
    <name type="scientific">Phytohabitans houttuyneae</name>
    <dbReference type="NCBI Taxonomy" id="1076126"/>
    <lineage>
        <taxon>Bacteria</taxon>
        <taxon>Bacillati</taxon>
        <taxon>Actinomycetota</taxon>
        <taxon>Actinomycetes</taxon>
        <taxon>Micromonosporales</taxon>
        <taxon>Micromonosporaceae</taxon>
    </lineage>
</organism>
<protein>
    <recommendedName>
        <fullName evidence="9">Transposase</fullName>
    </recommendedName>
</protein>
<evidence type="ECO:0000256" key="4">
    <source>
        <dbReference type="ARBA" id="ARBA00023125"/>
    </source>
</evidence>
<dbReference type="EMBL" id="BLPF01000001">
    <property type="protein sequence ID" value="GFJ77587.1"/>
    <property type="molecule type" value="Genomic_DNA"/>
</dbReference>
<keyword evidence="4" id="KW-0238">DNA-binding</keyword>
<evidence type="ECO:0000256" key="5">
    <source>
        <dbReference type="ARBA" id="ARBA00023172"/>
    </source>
</evidence>
<proteinExistence type="inferred from homology"/>
<reference evidence="7 8" key="1">
    <citation type="submission" date="2020-03" db="EMBL/GenBank/DDBJ databases">
        <title>Whole genome shotgun sequence of Phytohabitans houttuyneae NBRC 108639.</title>
        <authorList>
            <person name="Komaki H."/>
            <person name="Tamura T."/>
        </authorList>
    </citation>
    <scope>NUCLEOTIDE SEQUENCE [LARGE SCALE GENOMIC DNA]</scope>
    <source>
        <strain evidence="7 8">NBRC 108639</strain>
    </source>
</reference>
<dbReference type="GO" id="GO:0006313">
    <property type="term" value="P:DNA transposition"/>
    <property type="evidence" value="ECO:0007669"/>
    <property type="project" value="InterPro"/>
</dbReference>
<dbReference type="Pfam" id="PF00872">
    <property type="entry name" value="Transposase_mut"/>
    <property type="match status" value="1"/>
</dbReference>
<feature type="region of interest" description="Disordered" evidence="6">
    <location>
        <begin position="1"/>
        <end position="24"/>
    </location>
</feature>
<dbReference type="GO" id="GO:0003677">
    <property type="term" value="F:DNA binding"/>
    <property type="evidence" value="ECO:0007669"/>
    <property type="project" value="UniProtKB-KW"/>
</dbReference>
<evidence type="ECO:0000256" key="3">
    <source>
        <dbReference type="ARBA" id="ARBA00022578"/>
    </source>
</evidence>
<evidence type="ECO:0000313" key="7">
    <source>
        <dbReference type="EMBL" id="GFJ77587.1"/>
    </source>
</evidence>
<evidence type="ECO:0000256" key="6">
    <source>
        <dbReference type="SAM" id="MobiDB-lite"/>
    </source>
</evidence>
<comment type="caution">
    <text evidence="7">The sequence shown here is derived from an EMBL/GenBank/DDBJ whole genome shotgun (WGS) entry which is preliminary data.</text>
</comment>
<dbReference type="InterPro" id="IPR001207">
    <property type="entry name" value="Transposase_mutator"/>
</dbReference>
<comment type="similarity">
    <text evidence="2">Belongs to the transposase mutator family.</text>
</comment>
<gene>
    <name evidence="7" type="ORF">Phou_017670</name>
</gene>
<comment type="function">
    <text evidence="1">Required for the transposition of the insertion element.</text>
</comment>
<evidence type="ECO:0000313" key="8">
    <source>
        <dbReference type="Proteomes" id="UP000482800"/>
    </source>
</evidence>
<accession>A0A6V8K766</accession>